<name>A0ABR1JZD6_9AGAR</name>
<accession>A0ABR1JZD6</accession>
<protein>
    <submittedName>
        <fullName evidence="2">Uncharacterized protein</fullName>
    </submittedName>
</protein>
<dbReference type="Proteomes" id="UP001498398">
    <property type="component" value="Unassembled WGS sequence"/>
</dbReference>
<keyword evidence="1" id="KW-0472">Membrane</keyword>
<keyword evidence="1" id="KW-1133">Transmembrane helix</keyword>
<organism evidence="2 3">
    <name type="scientific">Marasmiellus scandens</name>
    <dbReference type="NCBI Taxonomy" id="2682957"/>
    <lineage>
        <taxon>Eukaryota</taxon>
        <taxon>Fungi</taxon>
        <taxon>Dikarya</taxon>
        <taxon>Basidiomycota</taxon>
        <taxon>Agaricomycotina</taxon>
        <taxon>Agaricomycetes</taxon>
        <taxon>Agaricomycetidae</taxon>
        <taxon>Agaricales</taxon>
        <taxon>Marasmiineae</taxon>
        <taxon>Omphalotaceae</taxon>
        <taxon>Marasmiellus</taxon>
    </lineage>
</organism>
<proteinExistence type="predicted"/>
<reference evidence="2 3" key="1">
    <citation type="submission" date="2024-01" db="EMBL/GenBank/DDBJ databases">
        <title>A draft genome for the cacao thread blight pathogen Marasmiellus scandens.</title>
        <authorList>
            <person name="Baruah I.K."/>
            <person name="Leung J."/>
            <person name="Bukari Y."/>
            <person name="Amoako-Attah I."/>
            <person name="Meinhardt L.W."/>
            <person name="Bailey B.A."/>
            <person name="Cohen S.P."/>
        </authorList>
    </citation>
    <scope>NUCLEOTIDE SEQUENCE [LARGE SCALE GENOMIC DNA]</scope>
    <source>
        <strain evidence="2 3">GH-19</strain>
    </source>
</reference>
<evidence type="ECO:0000313" key="3">
    <source>
        <dbReference type="Proteomes" id="UP001498398"/>
    </source>
</evidence>
<evidence type="ECO:0000313" key="2">
    <source>
        <dbReference type="EMBL" id="KAK7468246.1"/>
    </source>
</evidence>
<feature type="transmembrane region" description="Helical" evidence="1">
    <location>
        <begin position="105"/>
        <end position="128"/>
    </location>
</feature>
<sequence>MLQGRSHERQDGLACDSQLVLTQPIAGFVVSVKDGKVVSQGTVSDALVQNRALVAEAHQEEEELQIAEETIDATAPTADVSKSDGKPIVAEEVEIGHIGWDAMRIFFKALGGNHVLLFFLAYVGMIGLSEFAEIGQTWFLGHWAERYEKKSPEDFNVVYYLSIYGSFFFASNT</sequence>
<keyword evidence="1" id="KW-0812">Transmembrane</keyword>
<evidence type="ECO:0000256" key="1">
    <source>
        <dbReference type="SAM" id="Phobius"/>
    </source>
</evidence>
<dbReference type="EMBL" id="JBANRG010000003">
    <property type="protein sequence ID" value="KAK7468246.1"/>
    <property type="molecule type" value="Genomic_DNA"/>
</dbReference>
<keyword evidence="3" id="KW-1185">Reference proteome</keyword>
<comment type="caution">
    <text evidence="2">The sequence shown here is derived from an EMBL/GenBank/DDBJ whole genome shotgun (WGS) entry which is preliminary data.</text>
</comment>
<gene>
    <name evidence="2" type="ORF">VKT23_002755</name>
</gene>